<dbReference type="AlphaFoldDB" id="A0A8C1KND5"/>
<evidence type="ECO:0000256" key="14">
    <source>
        <dbReference type="PROSITE-ProRule" id="PRU00042"/>
    </source>
</evidence>
<dbReference type="PROSITE" id="PS50157">
    <property type="entry name" value="ZINC_FINGER_C2H2_2"/>
    <property type="match status" value="8"/>
</dbReference>
<keyword evidence="18" id="KW-1185">Reference proteome</keyword>
<comment type="subcellular location">
    <subcellularLocation>
        <location evidence="1">Nucleus</location>
    </subcellularLocation>
</comment>
<dbReference type="FunFam" id="3.30.160.60:FF:001102">
    <property type="entry name" value="Transcription factor IIIA"/>
    <property type="match status" value="1"/>
</dbReference>
<dbReference type="FunFam" id="3.30.160.60:FF:001810">
    <property type="entry name" value="General transcription factor IIIA"/>
    <property type="match status" value="1"/>
</dbReference>
<feature type="domain" description="C2H2-type" evidence="16">
    <location>
        <begin position="191"/>
        <end position="218"/>
    </location>
</feature>
<dbReference type="PROSITE" id="PS00028">
    <property type="entry name" value="ZINC_FINGER_C2H2_1"/>
    <property type="match status" value="8"/>
</dbReference>
<feature type="domain" description="C2H2-type" evidence="16">
    <location>
        <begin position="14"/>
        <end position="43"/>
    </location>
</feature>
<evidence type="ECO:0000313" key="19">
    <source>
        <dbReference type="RefSeq" id="XP_042613042.1"/>
    </source>
</evidence>
<evidence type="ECO:0000256" key="10">
    <source>
        <dbReference type="ARBA" id="ARBA00023163"/>
    </source>
</evidence>
<dbReference type="GeneID" id="109081581"/>
<keyword evidence="11" id="KW-0539">Nucleus</keyword>
<dbReference type="InterPro" id="IPR054599">
    <property type="entry name" value="TFIIIA_Zfn-C2H2"/>
</dbReference>
<feature type="compositionally biased region" description="Polar residues" evidence="15">
    <location>
        <begin position="306"/>
        <end position="325"/>
    </location>
</feature>
<evidence type="ECO:0000256" key="12">
    <source>
        <dbReference type="ARBA" id="ARBA00040434"/>
    </source>
</evidence>
<feature type="domain" description="C2H2-type" evidence="16">
    <location>
        <begin position="74"/>
        <end position="104"/>
    </location>
</feature>
<feature type="domain" description="C2H2-type" evidence="16">
    <location>
        <begin position="220"/>
        <end position="250"/>
    </location>
</feature>
<keyword evidence="5 14" id="KW-0863">Zinc-finger</keyword>
<evidence type="ECO:0000313" key="18">
    <source>
        <dbReference type="Proteomes" id="UP000694427"/>
    </source>
</evidence>
<evidence type="ECO:0000256" key="4">
    <source>
        <dbReference type="ARBA" id="ARBA00022737"/>
    </source>
</evidence>
<keyword evidence="4" id="KW-0677">Repeat</keyword>
<proteinExistence type="predicted"/>
<keyword evidence="2" id="KW-0690">Ribosome biogenesis</keyword>
<keyword evidence="3" id="KW-0479">Metal-binding</keyword>
<dbReference type="GO" id="GO:0003723">
    <property type="term" value="F:RNA binding"/>
    <property type="evidence" value="ECO:0007669"/>
    <property type="project" value="UniProtKB-KW"/>
</dbReference>
<dbReference type="PANTHER" id="PTHR46179">
    <property type="entry name" value="ZINC FINGER PROTEIN"/>
    <property type="match status" value="1"/>
</dbReference>
<keyword evidence="9" id="KW-0238">DNA-binding</keyword>
<feature type="compositionally biased region" description="Basic residues" evidence="15">
    <location>
        <begin position="282"/>
        <end position="305"/>
    </location>
</feature>
<dbReference type="PANTHER" id="PTHR46179:SF1">
    <property type="entry name" value="TRANSCRIPTION FACTOR IIIA"/>
    <property type="match status" value="1"/>
</dbReference>
<feature type="domain" description="C2H2-type" evidence="16">
    <location>
        <begin position="106"/>
        <end position="135"/>
    </location>
</feature>
<dbReference type="Pfam" id="PF00096">
    <property type="entry name" value="zf-C2H2"/>
    <property type="match status" value="5"/>
</dbReference>
<feature type="region of interest" description="Disordered" evidence="15">
    <location>
        <begin position="272"/>
        <end position="325"/>
    </location>
</feature>
<dbReference type="SMART" id="SM00355">
    <property type="entry name" value="ZnF_C2H2"/>
    <property type="match status" value="9"/>
</dbReference>
<dbReference type="InterPro" id="IPR051061">
    <property type="entry name" value="Zinc_finger_trans_reg"/>
</dbReference>
<dbReference type="SUPFAM" id="SSF57667">
    <property type="entry name" value="beta-beta-alpha zinc fingers"/>
    <property type="match status" value="6"/>
</dbReference>
<dbReference type="Proteomes" id="UP000694427">
    <property type="component" value="Unplaced"/>
</dbReference>
<evidence type="ECO:0000256" key="15">
    <source>
        <dbReference type="SAM" id="MobiDB-lite"/>
    </source>
</evidence>
<comment type="function">
    <text evidence="13">Involved in ribosomal large subunit biogenesis. Binds the approximately 50 base pairs internal control region (ICR) of 5S ribosomal RNA genes. It is required for their RNA polymerase III-dependent transcription and may also maintain the transcription of other genes. Also binds the transcribed 5S RNA's.</text>
</comment>
<dbReference type="Proteomes" id="UP001155660">
    <property type="component" value="Chromosome A5"/>
</dbReference>
<name>A0A8C1KND5_CYPCA</name>
<organism evidence="17 18">
    <name type="scientific">Cyprinus carpio</name>
    <name type="common">Common carp</name>
    <dbReference type="NCBI Taxonomy" id="7962"/>
    <lineage>
        <taxon>Eukaryota</taxon>
        <taxon>Metazoa</taxon>
        <taxon>Chordata</taxon>
        <taxon>Craniata</taxon>
        <taxon>Vertebrata</taxon>
        <taxon>Euteleostomi</taxon>
        <taxon>Actinopterygii</taxon>
        <taxon>Neopterygii</taxon>
        <taxon>Teleostei</taxon>
        <taxon>Ostariophysi</taxon>
        <taxon>Cypriniformes</taxon>
        <taxon>Cyprinidae</taxon>
        <taxon>Cyprininae</taxon>
        <taxon>Cyprinus</taxon>
    </lineage>
</organism>
<dbReference type="CTD" id="445389"/>
<feature type="domain" description="C2H2-type" evidence="16">
    <location>
        <begin position="251"/>
        <end position="280"/>
    </location>
</feature>
<evidence type="ECO:0000259" key="16">
    <source>
        <dbReference type="PROSITE" id="PS50157"/>
    </source>
</evidence>
<gene>
    <name evidence="17 19" type="primary">gtf3aa</name>
</gene>
<dbReference type="Gene3D" id="3.30.160.60">
    <property type="entry name" value="Classic Zinc Finger"/>
    <property type="match status" value="9"/>
</dbReference>
<protein>
    <recommendedName>
        <fullName evidence="12">Transcription factor IIIA</fullName>
    </recommendedName>
</protein>
<evidence type="ECO:0000256" key="3">
    <source>
        <dbReference type="ARBA" id="ARBA00022723"/>
    </source>
</evidence>
<evidence type="ECO:0000256" key="6">
    <source>
        <dbReference type="ARBA" id="ARBA00022833"/>
    </source>
</evidence>
<evidence type="ECO:0000256" key="8">
    <source>
        <dbReference type="ARBA" id="ARBA00023015"/>
    </source>
</evidence>
<dbReference type="GO" id="GO:0042254">
    <property type="term" value="P:ribosome biogenesis"/>
    <property type="evidence" value="ECO:0007669"/>
    <property type="project" value="UniProtKB-KW"/>
</dbReference>
<dbReference type="GO" id="GO:0005634">
    <property type="term" value="C:nucleus"/>
    <property type="evidence" value="ECO:0007669"/>
    <property type="project" value="UniProtKB-SubCell"/>
</dbReference>
<evidence type="ECO:0000256" key="7">
    <source>
        <dbReference type="ARBA" id="ARBA00022884"/>
    </source>
</evidence>
<dbReference type="FunFam" id="3.30.160.60:FF:000125">
    <property type="entry name" value="Putative zinc finger protein 143"/>
    <property type="match status" value="1"/>
</dbReference>
<dbReference type="RefSeq" id="XP_042613042.1">
    <property type="nucleotide sequence ID" value="XM_042757108.1"/>
</dbReference>
<evidence type="ECO:0000313" key="17">
    <source>
        <dbReference type="Ensembl" id="ENSCCRP00010049918.1"/>
    </source>
</evidence>
<feature type="domain" description="C2H2-type" evidence="16">
    <location>
        <begin position="136"/>
        <end position="162"/>
    </location>
</feature>
<dbReference type="FunFam" id="3.30.160.60:FF:001049">
    <property type="entry name" value="zinc finger protein 319"/>
    <property type="match status" value="1"/>
</dbReference>
<evidence type="ECO:0000256" key="13">
    <source>
        <dbReference type="ARBA" id="ARBA00060179"/>
    </source>
</evidence>
<keyword evidence="10" id="KW-0804">Transcription</keyword>
<evidence type="ECO:0000256" key="1">
    <source>
        <dbReference type="ARBA" id="ARBA00004123"/>
    </source>
</evidence>
<feature type="domain" description="C2H2-type" evidence="16">
    <location>
        <begin position="44"/>
        <end position="73"/>
    </location>
</feature>
<keyword evidence="7" id="KW-0694">RNA-binding</keyword>
<evidence type="ECO:0000256" key="9">
    <source>
        <dbReference type="ARBA" id="ARBA00023125"/>
    </source>
</evidence>
<reference evidence="17" key="2">
    <citation type="submission" date="2025-05" db="UniProtKB">
        <authorList>
            <consortium name="Ensembl"/>
        </authorList>
    </citation>
    <scope>IDENTIFICATION</scope>
</reference>
<dbReference type="GO" id="GO:0008270">
    <property type="term" value="F:zinc ion binding"/>
    <property type="evidence" value="ECO:0007669"/>
    <property type="project" value="UniProtKB-KW"/>
</dbReference>
<accession>A0A8C1KND5</accession>
<dbReference type="InterPro" id="IPR036236">
    <property type="entry name" value="Znf_C2H2_sf"/>
</dbReference>
<keyword evidence="8" id="KW-0805">Transcription regulation</keyword>
<evidence type="ECO:0000256" key="11">
    <source>
        <dbReference type="ARBA" id="ARBA00023242"/>
    </source>
</evidence>
<sequence length="395" mass="45223">MTMHETNVKPSATFICSFPECQASYNKAWKLEAHLCKHTGERPYQCEYSGCGKSFCTKYHLARHTLTHTGERPYICTEDGCNEGFTTNSNLKKHISRIHRQETKQYICTFEGCGKAFKKNNQLKTHECAHTQLLPFLCSHEGCGRRFSQRGKLKRHEKVHKGYSCTEEGCSFVGKNWTEMTNHKKVHIVRVQCDQCKKTFRDSWFLKQHQHVHSEERVVYHCPREGCSRSYTTAFNLQSHILSFHEEQRSFICTHPGCGRSFAMKQSLLRHGVSHDPEKKQLKPRPKRSLASRLSGHKPKNKRLTKTSNPDESPVPQSNQSETTMSPQFIGQLHSFSSESCRFPKPNFTETSQSLISSDLEPIKSESVVSKTKSIYSELNDAANPAVLLLEPLLV</sequence>
<dbReference type="GO" id="GO:0003677">
    <property type="term" value="F:DNA binding"/>
    <property type="evidence" value="ECO:0007669"/>
    <property type="project" value="UniProtKB-KW"/>
</dbReference>
<reference evidence="19" key="1">
    <citation type="submission" date="2025-04" db="UniProtKB">
        <authorList>
            <consortium name="RefSeq"/>
        </authorList>
    </citation>
    <scope>IDENTIFICATION</scope>
    <source>
        <tissue evidence="19">Muscle</tissue>
    </source>
</reference>
<dbReference type="Ensembl" id="ENSCCRT00010054725.1">
    <property type="protein sequence ID" value="ENSCCRP00010049918.1"/>
    <property type="gene ID" value="ENSCCRG00010021153.1"/>
</dbReference>
<dbReference type="KEGG" id="ccar:109081581"/>
<dbReference type="Pfam" id="PF22110">
    <property type="entry name" value="TFIIIA_zf-C2H2"/>
    <property type="match status" value="1"/>
</dbReference>
<evidence type="ECO:0000256" key="2">
    <source>
        <dbReference type="ARBA" id="ARBA00022517"/>
    </source>
</evidence>
<evidence type="ECO:0000256" key="5">
    <source>
        <dbReference type="ARBA" id="ARBA00022771"/>
    </source>
</evidence>
<dbReference type="InterPro" id="IPR013087">
    <property type="entry name" value="Znf_C2H2_type"/>
</dbReference>
<dbReference type="OrthoDB" id="2687452at2759"/>
<keyword evidence="6" id="KW-0862">Zinc</keyword>